<name>A0A9N7UZ09_PLEPL</name>
<comment type="caution">
    <text evidence="1">The sequence shown here is derived from an EMBL/GenBank/DDBJ whole genome shotgun (WGS) entry which is preliminary data.</text>
</comment>
<evidence type="ECO:0000313" key="1">
    <source>
        <dbReference type="EMBL" id="CAB1439611.1"/>
    </source>
</evidence>
<gene>
    <name evidence="1" type="ORF">PLEPLA_LOCUS27391</name>
</gene>
<sequence>MTDPARGEMGWRWGKESLHCVPVVARLLSAALAHCAPPEQPARAIAEFRGGTRRFLLFLLTVPDGVGGLPRGQTESCNQAGLRSARAQGELDSERVAAPRTRDLLLPPGLPLLQ</sequence>
<dbReference type="EMBL" id="CADEAL010002311">
    <property type="protein sequence ID" value="CAB1439611.1"/>
    <property type="molecule type" value="Genomic_DNA"/>
</dbReference>
<proteinExistence type="predicted"/>
<dbReference type="AlphaFoldDB" id="A0A9N7UZ09"/>
<organism evidence="1 2">
    <name type="scientific">Pleuronectes platessa</name>
    <name type="common">European plaice</name>
    <dbReference type="NCBI Taxonomy" id="8262"/>
    <lineage>
        <taxon>Eukaryota</taxon>
        <taxon>Metazoa</taxon>
        <taxon>Chordata</taxon>
        <taxon>Craniata</taxon>
        <taxon>Vertebrata</taxon>
        <taxon>Euteleostomi</taxon>
        <taxon>Actinopterygii</taxon>
        <taxon>Neopterygii</taxon>
        <taxon>Teleostei</taxon>
        <taxon>Neoteleostei</taxon>
        <taxon>Acanthomorphata</taxon>
        <taxon>Carangaria</taxon>
        <taxon>Pleuronectiformes</taxon>
        <taxon>Pleuronectoidei</taxon>
        <taxon>Pleuronectidae</taxon>
        <taxon>Pleuronectes</taxon>
    </lineage>
</organism>
<keyword evidence="2" id="KW-1185">Reference proteome</keyword>
<evidence type="ECO:0000313" key="2">
    <source>
        <dbReference type="Proteomes" id="UP001153269"/>
    </source>
</evidence>
<protein>
    <submittedName>
        <fullName evidence="1">Uncharacterized protein</fullName>
    </submittedName>
</protein>
<dbReference type="Proteomes" id="UP001153269">
    <property type="component" value="Unassembled WGS sequence"/>
</dbReference>
<reference evidence="1" key="1">
    <citation type="submission" date="2020-03" db="EMBL/GenBank/DDBJ databases">
        <authorList>
            <person name="Weist P."/>
        </authorList>
    </citation>
    <scope>NUCLEOTIDE SEQUENCE</scope>
</reference>
<accession>A0A9N7UZ09</accession>